<dbReference type="OrthoDB" id="10539365at2759"/>
<proteinExistence type="predicted"/>
<reference evidence="3" key="1">
    <citation type="journal article" date="2020" name="Stud. Mycol.">
        <title>101 Dothideomycetes genomes: a test case for predicting lifestyles and emergence of pathogens.</title>
        <authorList>
            <person name="Haridas S."/>
            <person name="Albert R."/>
            <person name="Binder M."/>
            <person name="Bloem J."/>
            <person name="Labutti K."/>
            <person name="Salamov A."/>
            <person name="Andreopoulos B."/>
            <person name="Baker S."/>
            <person name="Barry K."/>
            <person name="Bills G."/>
            <person name="Bluhm B."/>
            <person name="Cannon C."/>
            <person name="Castanera R."/>
            <person name="Culley D."/>
            <person name="Daum C."/>
            <person name="Ezra D."/>
            <person name="Gonzalez J."/>
            <person name="Henrissat B."/>
            <person name="Kuo A."/>
            <person name="Liang C."/>
            <person name="Lipzen A."/>
            <person name="Lutzoni F."/>
            <person name="Magnuson J."/>
            <person name="Mondo S."/>
            <person name="Nolan M."/>
            <person name="Ohm R."/>
            <person name="Pangilinan J."/>
            <person name="Park H.-J."/>
            <person name="Ramirez L."/>
            <person name="Alfaro M."/>
            <person name="Sun H."/>
            <person name="Tritt A."/>
            <person name="Yoshinaga Y."/>
            <person name="Zwiers L.-H."/>
            <person name="Turgeon B."/>
            <person name="Goodwin S."/>
            <person name="Spatafora J."/>
            <person name="Crous P."/>
            <person name="Grigoriev I."/>
        </authorList>
    </citation>
    <scope>NUCLEOTIDE SEQUENCE</scope>
    <source>
        <strain evidence="3">CBS 207.26</strain>
    </source>
</reference>
<evidence type="ECO:0000313" key="4">
    <source>
        <dbReference type="Proteomes" id="UP000800200"/>
    </source>
</evidence>
<dbReference type="AlphaFoldDB" id="A0A6A6DSV4"/>
<evidence type="ECO:0000256" key="1">
    <source>
        <dbReference type="SAM" id="MobiDB-lite"/>
    </source>
</evidence>
<feature type="signal peptide" evidence="2">
    <location>
        <begin position="1"/>
        <end position="20"/>
    </location>
</feature>
<protein>
    <submittedName>
        <fullName evidence="3">Uncharacterized protein</fullName>
    </submittedName>
</protein>
<feature type="region of interest" description="Disordered" evidence="1">
    <location>
        <begin position="29"/>
        <end position="52"/>
    </location>
</feature>
<keyword evidence="4" id="KW-1185">Reference proteome</keyword>
<feature type="chain" id="PRO_5025683065" evidence="2">
    <location>
        <begin position="21"/>
        <end position="157"/>
    </location>
</feature>
<dbReference type="EMBL" id="ML994653">
    <property type="protein sequence ID" value="KAF2181299.1"/>
    <property type="molecule type" value="Genomic_DNA"/>
</dbReference>
<gene>
    <name evidence="3" type="ORF">K469DRAFT_692167</name>
</gene>
<feature type="compositionally biased region" description="Basic and acidic residues" evidence="1">
    <location>
        <begin position="43"/>
        <end position="52"/>
    </location>
</feature>
<keyword evidence="2" id="KW-0732">Signal</keyword>
<dbReference type="Proteomes" id="UP000800200">
    <property type="component" value="Unassembled WGS sequence"/>
</dbReference>
<evidence type="ECO:0000313" key="3">
    <source>
        <dbReference type="EMBL" id="KAF2181299.1"/>
    </source>
</evidence>
<organism evidence="3 4">
    <name type="scientific">Zopfia rhizophila CBS 207.26</name>
    <dbReference type="NCBI Taxonomy" id="1314779"/>
    <lineage>
        <taxon>Eukaryota</taxon>
        <taxon>Fungi</taxon>
        <taxon>Dikarya</taxon>
        <taxon>Ascomycota</taxon>
        <taxon>Pezizomycotina</taxon>
        <taxon>Dothideomycetes</taxon>
        <taxon>Dothideomycetes incertae sedis</taxon>
        <taxon>Zopfiaceae</taxon>
        <taxon>Zopfia</taxon>
    </lineage>
</organism>
<evidence type="ECO:0000256" key="2">
    <source>
        <dbReference type="SAM" id="SignalP"/>
    </source>
</evidence>
<accession>A0A6A6DSV4</accession>
<sequence length="157" mass="15937">MRFSVALPLSMCIIANSIMADPHLSTTGQFNEGNIGPTASGELSRKDDSNDHPKAMIHLEFGNLTGSGVINLTGTAQPGITGSPAGPSNLAQSTSHSFSSFNLSVSPTLVNSSSYGTSATGSFTSPTANSTLFQGDGQRLGSSHLLGLIAAIGILAV</sequence>
<name>A0A6A6DSV4_9PEZI</name>